<dbReference type="AlphaFoldDB" id="A0A4U0HCK9"/>
<dbReference type="EMBL" id="SUKA01000001">
    <property type="protein sequence ID" value="TJY68362.1"/>
    <property type="molecule type" value="Genomic_DNA"/>
</dbReference>
<protein>
    <submittedName>
        <fullName evidence="4">Sugar isomerase</fullName>
    </submittedName>
</protein>
<name>A0A4U0HCK9_9SPHI</name>
<evidence type="ECO:0000256" key="3">
    <source>
        <dbReference type="ARBA" id="ARBA00023235"/>
    </source>
</evidence>
<evidence type="ECO:0000256" key="2">
    <source>
        <dbReference type="ARBA" id="ARBA00023211"/>
    </source>
</evidence>
<keyword evidence="5" id="KW-1185">Reference proteome</keyword>
<evidence type="ECO:0000256" key="1">
    <source>
        <dbReference type="ARBA" id="ARBA00022723"/>
    </source>
</evidence>
<dbReference type="Proteomes" id="UP000309872">
    <property type="component" value="Unassembled WGS sequence"/>
</dbReference>
<evidence type="ECO:0000313" key="5">
    <source>
        <dbReference type="Proteomes" id="UP000309872"/>
    </source>
</evidence>
<comment type="caution">
    <text evidence="4">The sequence shown here is derived from an EMBL/GenBank/DDBJ whole genome shotgun (WGS) entry which is preliminary data.</text>
</comment>
<dbReference type="InterPro" id="IPR036237">
    <property type="entry name" value="Xyl_isomerase-like_sf"/>
</dbReference>
<keyword evidence="1" id="KW-0479">Metal-binding</keyword>
<dbReference type="PANTHER" id="PTHR30268:SF0">
    <property type="entry name" value="L-RHAMNOSE ISOMERASE"/>
    <property type="match status" value="1"/>
</dbReference>
<gene>
    <name evidence="4" type="ORF">FAZ19_03660</name>
</gene>
<sequence length="424" mass="47266">MRIEKQLIDQHNQKLEAKHRRAFNYISEEISDIESLLRKVEKFQIAIPSWALGTGGTRFGRFTGKGEPSSLEQKIEDVGLLHALNKSSGAISLHIPWDIPQDAEKIKELATSYDLVFDAVNSNTFQDQPGQAYSYKFGSLQHVDPNVRKQAVDHNIEVIKHGIALGSKALTVWLADGSSFPGQLNFREAFQNTLESLKEIYKHLPEDWKMFVEYKAFEPNFYSTTIADWGQSLLLANKLGDKAYTLVDLGHHLPNANIEQIVSLLLMEGKLAGFHFNDSKYADDDLTAGSIKPYQLFLIFNELVDGMDAAGIDHATGLGWMIDASHNLKDPLVDLLQSVEAIKIAYTQALMVDRKALRAAQQANDVVKAQEILQDVFRTDVRAIVAEARFRSGGALDPVGLFEEVAVRTRLIEERGSNSVATGL</sequence>
<dbReference type="GO" id="GO:0046872">
    <property type="term" value="F:metal ion binding"/>
    <property type="evidence" value="ECO:0007669"/>
    <property type="project" value="UniProtKB-KW"/>
</dbReference>
<dbReference type="GO" id="GO:0016853">
    <property type="term" value="F:isomerase activity"/>
    <property type="evidence" value="ECO:0007669"/>
    <property type="project" value="UniProtKB-KW"/>
</dbReference>
<keyword evidence="3 4" id="KW-0413">Isomerase</keyword>
<reference evidence="4 5" key="1">
    <citation type="submission" date="2019-04" db="EMBL/GenBank/DDBJ databases">
        <title>Sphingobacterium olei sp. nov., isolated from oil-contaminated soil.</title>
        <authorList>
            <person name="Liu B."/>
        </authorList>
    </citation>
    <scope>NUCLEOTIDE SEQUENCE [LARGE SCALE GENOMIC DNA]</scope>
    <source>
        <strain evidence="4 5">Y3L14</strain>
    </source>
</reference>
<accession>A0A4U0HCK9</accession>
<dbReference type="PANTHER" id="PTHR30268">
    <property type="entry name" value="L-RHAMNOSE ISOMERASE"/>
    <property type="match status" value="1"/>
</dbReference>
<proteinExistence type="predicted"/>
<keyword evidence="2" id="KW-0464">Manganese</keyword>
<dbReference type="InterPro" id="IPR050337">
    <property type="entry name" value="L-rhamnose_isomerase"/>
</dbReference>
<evidence type="ECO:0000313" key="4">
    <source>
        <dbReference type="EMBL" id="TJY68362.1"/>
    </source>
</evidence>
<dbReference type="OrthoDB" id="5174871at2"/>
<dbReference type="RefSeq" id="WP_136819227.1">
    <property type="nucleotide sequence ID" value="NZ_BMJX01000001.1"/>
</dbReference>
<organism evidence="4 5">
    <name type="scientific">Sphingobacterium alkalisoli</name>
    <dbReference type="NCBI Taxonomy" id="1874115"/>
    <lineage>
        <taxon>Bacteria</taxon>
        <taxon>Pseudomonadati</taxon>
        <taxon>Bacteroidota</taxon>
        <taxon>Sphingobacteriia</taxon>
        <taxon>Sphingobacteriales</taxon>
        <taxon>Sphingobacteriaceae</taxon>
        <taxon>Sphingobacterium</taxon>
    </lineage>
</organism>
<dbReference type="Gene3D" id="3.20.20.150">
    <property type="entry name" value="Divalent-metal-dependent TIM barrel enzymes"/>
    <property type="match status" value="1"/>
</dbReference>
<dbReference type="SUPFAM" id="SSF51658">
    <property type="entry name" value="Xylose isomerase-like"/>
    <property type="match status" value="1"/>
</dbReference>